<dbReference type="InParanoid" id="A0A4W3IRT9"/>
<reference evidence="15" key="5">
    <citation type="submission" date="2025-09" db="UniProtKB">
        <authorList>
            <consortium name="Ensembl"/>
        </authorList>
    </citation>
    <scope>IDENTIFICATION</scope>
</reference>
<feature type="transmembrane region" description="Helical" evidence="14">
    <location>
        <begin position="6"/>
        <end position="32"/>
    </location>
</feature>
<evidence type="ECO:0000256" key="1">
    <source>
        <dbReference type="ARBA" id="ARBA00004409"/>
    </source>
</evidence>
<dbReference type="Ensembl" id="ENSCMIT00000029545.1">
    <property type="protein sequence ID" value="ENSCMIP00000029083.1"/>
    <property type="gene ID" value="ENSCMIG00000012580.1"/>
</dbReference>
<name>A0A4W3IRT9_CALMI</name>
<dbReference type="GO" id="GO:0005484">
    <property type="term" value="F:SNAP receptor activity"/>
    <property type="evidence" value="ECO:0007669"/>
    <property type="project" value="TreeGrafter"/>
</dbReference>
<evidence type="ECO:0000256" key="11">
    <source>
        <dbReference type="ARBA" id="ARBA00030299"/>
    </source>
</evidence>
<evidence type="ECO:0000256" key="2">
    <source>
        <dbReference type="ARBA" id="ARBA00008473"/>
    </source>
</evidence>
<evidence type="ECO:0000256" key="7">
    <source>
        <dbReference type="ARBA" id="ARBA00022989"/>
    </source>
</evidence>
<evidence type="ECO:0000256" key="3">
    <source>
        <dbReference type="ARBA" id="ARBA00015612"/>
    </source>
</evidence>
<evidence type="ECO:0000256" key="13">
    <source>
        <dbReference type="SAM" id="MobiDB-lite"/>
    </source>
</evidence>
<dbReference type="InterPro" id="IPR023601">
    <property type="entry name" value="Golgi_SNAP_su1"/>
</dbReference>
<dbReference type="STRING" id="7868.ENSCMIP00000029083"/>
<keyword evidence="6" id="KW-0653">Protein transport</keyword>
<dbReference type="Proteomes" id="UP000314986">
    <property type="component" value="Unassembled WGS sequence"/>
</dbReference>
<organism evidence="15 16">
    <name type="scientific">Callorhinchus milii</name>
    <name type="common">Ghost shark</name>
    <dbReference type="NCBI Taxonomy" id="7868"/>
    <lineage>
        <taxon>Eukaryota</taxon>
        <taxon>Metazoa</taxon>
        <taxon>Chordata</taxon>
        <taxon>Craniata</taxon>
        <taxon>Vertebrata</taxon>
        <taxon>Chondrichthyes</taxon>
        <taxon>Holocephali</taxon>
        <taxon>Chimaeriformes</taxon>
        <taxon>Callorhinchidae</taxon>
        <taxon>Callorhinchus</taxon>
    </lineage>
</organism>
<keyword evidence="9 14" id="KW-0472">Membrane</keyword>
<evidence type="ECO:0000256" key="9">
    <source>
        <dbReference type="ARBA" id="ARBA00023136"/>
    </source>
</evidence>
<accession>A0A4W3IRT9</accession>
<dbReference type="GO" id="GO:0005797">
    <property type="term" value="C:Golgi medial cisterna"/>
    <property type="evidence" value="ECO:0007669"/>
    <property type="project" value="TreeGrafter"/>
</dbReference>
<reference evidence="15" key="4">
    <citation type="submission" date="2025-08" db="UniProtKB">
        <authorList>
            <consortium name="Ensembl"/>
        </authorList>
    </citation>
    <scope>IDENTIFICATION</scope>
</reference>
<evidence type="ECO:0000256" key="14">
    <source>
        <dbReference type="SAM" id="Phobius"/>
    </source>
</evidence>
<comment type="function">
    <text evidence="10">Involved in transport from the ER to the Golgi apparatus as well as in intra-Golgi transport. It belongs to a super-family of proteins called t-SNAREs or soluble NSF (N-ethylmaleimide-sensitive factor) attachment protein receptor. May play a protective role against hydrogen peroxide induced cytotoxicity under glutathione depleted conditions in neuronal cells by regulating the intracellular ROS levels via inhibition of p38 MAPK (MAPK11, MAPK12, MAPK13 and MAPK14). Participates in docking and fusion stage of ER to cis-Golgi transport. Plays an important physiological role in VLDL-transport vesicle-Golgi fusion and thus in VLDL delivery to the hepatic cis-Golgi.</text>
</comment>
<proteinExistence type="inferred from homology"/>
<dbReference type="PANTHER" id="PTHR21094:SF2">
    <property type="entry name" value="GOLGI SNAP RECEPTOR COMPLEX MEMBER 1"/>
    <property type="match status" value="1"/>
</dbReference>
<evidence type="ECO:0000256" key="4">
    <source>
        <dbReference type="ARBA" id="ARBA00022448"/>
    </source>
</evidence>
<dbReference type="GO" id="GO:0006906">
    <property type="term" value="P:vesicle fusion"/>
    <property type="evidence" value="ECO:0007669"/>
    <property type="project" value="TreeGrafter"/>
</dbReference>
<reference evidence="16" key="1">
    <citation type="journal article" date="2006" name="Science">
        <title>Ancient noncoding elements conserved in the human genome.</title>
        <authorList>
            <person name="Venkatesh B."/>
            <person name="Kirkness E.F."/>
            <person name="Loh Y.H."/>
            <person name="Halpern A.L."/>
            <person name="Lee A.P."/>
            <person name="Johnson J."/>
            <person name="Dandona N."/>
            <person name="Viswanathan L.D."/>
            <person name="Tay A."/>
            <person name="Venter J.C."/>
            <person name="Strausberg R.L."/>
            <person name="Brenner S."/>
        </authorList>
    </citation>
    <scope>NUCLEOTIDE SEQUENCE [LARGE SCALE GENOMIC DNA]</scope>
</reference>
<gene>
    <name evidence="15" type="primary">gosr1</name>
</gene>
<dbReference type="GO" id="GO:0048219">
    <property type="term" value="P:inter-Golgi cisterna vesicle-mediated transport"/>
    <property type="evidence" value="ECO:0007669"/>
    <property type="project" value="TreeGrafter"/>
</dbReference>
<reference evidence="16" key="2">
    <citation type="journal article" date="2007" name="PLoS Biol.">
        <title>Survey sequencing and comparative analysis of the elephant shark (Callorhinchus milii) genome.</title>
        <authorList>
            <person name="Venkatesh B."/>
            <person name="Kirkness E.F."/>
            <person name="Loh Y.H."/>
            <person name="Halpern A.L."/>
            <person name="Lee A.P."/>
            <person name="Johnson J."/>
            <person name="Dandona N."/>
            <person name="Viswanathan L.D."/>
            <person name="Tay A."/>
            <person name="Venter J.C."/>
            <person name="Strausberg R.L."/>
            <person name="Brenner S."/>
        </authorList>
    </citation>
    <scope>NUCLEOTIDE SEQUENCE [LARGE SCALE GENOMIC DNA]</scope>
</reference>
<feature type="compositionally biased region" description="Polar residues" evidence="13">
    <location>
        <begin position="121"/>
        <end position="130"/>
    </location>
</feature>
<dbReference type="AlphaFoldDB" id="A0A4W3IRT9"/>
<evidence type="ECO:0000256" key="12">
    <source>
        <dbReference type="ARBA" id="ARBA00030444"/>
    </source>
</evidence>
<dbReference type="CDD" id="cd15864">
    <property type="entry name" value="SNARE_GS28"/>
    <property type="match status" value="1"/>
</dbReference>
<dbReference type="GO" id="GO:0000139">
    <property type="term" value="C:Golgi membrane"/>
    <property type="evidence" value="ECO:0007669"/>
    <property type="project" value="UniProtKB-SubCell"/>
</dbReference>
<dbReference type="Pfam" id="PF12352">
    <property type="entry name" value="V-SNARE_C"/>
    <property type="match status" value="1"/>
</dbReference>
<dbReference type="GO" id="GO:0031201">
    <property type="term" value="C:SNARE complex"/>
    <property type="evidence" value="ECO:0007669"/>
    <property type="project" value="TreeGrafter"/>
</dbReference>
<dbReference type="GO" id="GO:0005801">
    <property type="term" value="C:cis-Golgi network"/>
    <property type="evidence" value="ECO:0007669"/>
    <property type="project" value="InterPro"/>
</dbReference>
<keyword evidence="7 14" id="KW-1133">Transmembrane helix</keyword>
<evidence type="ECO:0000256" key="6">
    <source>
        <dbReference type="ARBA" id="ARBA00022927"/>
    </source>
</evidence>
<comment type="subcellular location">
    <subcellularLocation>
        <location evidence="1">Golgi apparatus membrane</location>
        <topology evidence="1">Single-pass type IV membrane protein</topology>
    </subcellularLocation>
</comment>
<evidence type="ECO:0000256" key="8">
    <source>
        <dbReference type="ARBA" id="ARBA00023034"/>
    </source>
</evidence>
<keyword evidence="8" id="KW-0333">Golgi apparatus</keyword>
<feature type="region of interest" description="Disordered" evidence="13">
    <location>
        <begin position="108"/>
        <end position="130"/>
    </location>
</feature>
<evidence type="ECO:0000256" key="5">
    <source>
        <dbReference type="ARBA" id="ARBA00022692"/>
    </source>
</evidence>
<evidence type="ECO:0000313" key="16">
    <source>
        <dbReference type="Proteomes" id="UP000314986"/>
    </source>
</evidence>
<dbReference type="OMA" id="EILRDYC"/>
<dbReference type="GO" id="GO:0006888">
    <property type="term" value="P:endoplasmic reticulum to Golgi vesicle-mediated transport"/>
    <property type="evidence" value="ECO:0007669"/>
    <property type="project" value="InterPro"/>
</dbReference>
<keyword evidence="5 14" id="KW-0812">Transmembrane</keyword>
<protein>
    <recommendedName>
        <fullName evidence="3">Golgi SNAP receptor complex member 1</fullName>
    </recommendedName>
    <alternativeName>
        <fullName evidence="11">28 kDa Golgi SNARE protein</fullName>
    </alternativeName>
    <alternativeName>
        <fullName evidence="12">28 kDa cis-Golgi SNARE p28</fullName>
    </alternativeName>
</protein>
<dbReference type="GO" id="GO:0015031">
    <property type="term" value="P:protein transport"/>
    <property type="evidence" value="ECO:0007669"/>
    <property type="project" value="UniProtKB-KW"/>
</dbReference>
<dbReference type="FunCoup" id="A0A4W3IRT9">
    <property type="interactions" value="802"/>
</dbReference>
<keyword evidence="16" id="KW-1185">Reference proteome</keyword>
<evidence type="ECO:0000256" key="10">
    <source>
        <dbReference type="ARBA" id="ARBA00025091"/>
    </source>
</evidence>
<dbReference type="PANTHER" id="PTHR21094">
    <property type="entry name" value="GOS-28 SNARE- RELATED"/>
    <property type="match status" value="1"/>
</dbReference>
<comment type="similarity">
    <text evidence="2">Belongs to the GOSR1 family.</text>
</comment>
<feature type="transmembrane region" description="Helical" evidence="14">
    <location>
        <begin position="298"/>
        <end position="317"/>
    </location>
</feature>
<keyword evidence="4" id="KW-0813">Transport</keyword>
<dbReference type="GeneTree" id="ENSGT00390000008688"/>
<evidence type="ECO:0000313" key="15">
    <source>
        <dbReference type="Ensembl" id="ENSCMIP00000029083.1"/>
    </source>
</evidence>
<sequence length="318" mass="35298">MASKSAGFIIGCIPNGCIINFITIVSVLHLLFSASKAALYTSQNRSGTSVFCSTLSCPFSLISAPPLAPPSITSGISPDYDLRKQARQLENELDLKLVSFSKLCTSYSGNSTRDGRRDSSDTTPLLNGSSQDRMFETMAVEIEQLLAKLTGVNDKMAEYTSTPGVTSLNAALMHTLQRHRDILQDYTHEYNKTKANFIAIREREDLLGSVRKDIESYKSGSGVNNRRTELFLKEHEHLRNSDRLIEDTISIAMATKENVTSQRGMMKSIQSKVNTLANRFPAINSLVQRINLRKRRDTLILGAVIGICTILLLLYAFH</sequence>
<reference evidence="16" key="3">
    <citation type="journal article" date="2014" name="Nature">
        <title>Elephant shark genome provides unique insights into gnathostome evolution.</title>
        <authorList>
            <consortium name="International Elephant Shark Genome Sequencing Consortium"/>
            <person name="Venkatesh B."/>
            <person name="Lee A.P."/>
            <person name="Ravi V."/>
            <person name="Maurya A.K."/>
            <person name="Lian M.M."/>
            <person name="Swann J.B."/>
            <person name="Ohta Y."/>
            <person name="Flajnik M.F."/>
            <person name="Sutoh Y."/>
            <person name="Kasahara M."/>
            <person name="Hoon S."/>
            <person name="Gangu V."/>
            <person name="Roy S.W."/>
            <person name="Irimia M."/>
            <person name="Korzh V."/>
            <person name="Kondrychyn I."/>
            <person name="Lim Z.W."/>
            <person name="Tay B.H."/>
            <person name="Tohari S."/>
            <person name="Kong K.W."/>
            <person name="Ho S."/>
            <person name="Lorente-Galdos B."/>
            <person name="Quilez J."/>
            <person name="Marques-Bonet T."/>
            <person name="Raney B.J."/>
            <person name="Ingham P.W."/>
            <person name="Tay A."/>
            <person name="Hillier L.W."/>
            <person name="Minx P."/>
            <person name="Boehm T."/>
            <person name="Wilson R.K."/>
            <person name="Brenner S."/>
            <person name="Warren W.C."/>
        </authorList>
    </citation>
    <scope>NUCLEOTIDE SEQUENCE [LARGE SCALE GENOMIC DNA]</scope>
</reference>